<dbReference type="InterPro" id="IPR033010">
    <property type="entry name" value="Cdc20/Fizzy"/>
</dbReference>
<dbReference type="GO" id="GO:0005737">
    <property type="term" value="C:cytoplasm"/>
    <property type="evidence" value="ECO:0007669"/>
    <property type="project" value="EnsemblMetazoa"/>
</dbReference>
<sequence>MLVFDMDVCESFNKNPLMDPNSAPPFMKQRRMDWRNEVYQNKQINNRQKFTFGDRFIPRRFKPEALNYNLKYVGKTKEQDLLQMSLTQRSSYWRQSNFVTTMNKVFNIEENRLLQFSDMQCKYSRKGRQKTDSDWYCKPRARPVAFATTTNEMPALCTTFDLNMMDWSVNDQMAVSFDENLIIWRNRDDTSMIFNVERTSSLKYSPNGKYLAIGCKDGENPVLEIWLLQSPKEFLVANGKYLPRSFESICCIEWSEDGDEILCGTMSGQIVVIQFSTMTIEHVLRQHTKRICCMRFSPMRRYLATADIQGQIYIFHGVSYKVIMRLGAKQGGIVFDWHPWQAAELAISEKKLSSIYIFNVPRREIVSFYQRGDDKILINSITFSKITGELLVNIYKCDENGCPCFEIFVLSSLNRVVDILTHYNRGAIFMMWSPDGTKLAAAGMDESFSIWEFYPSDKLNSLKHKQTRQLRKRSALELYGSVR</sequence>
<dbReference type="GO" id="GO:0007147">
    <property type="term" value="P:female meiosis II"/>
    <property type="evidence" value="ECO:0007669"/>
    <property type="project" value="EnsemblMetazoa"/>
</dbReference>
<gene>
    <name evidence="5" type="primary">Dmoj\GI24128</name>
    <name evidence="5" type="ORF">Dmoj_GI24128</name>
</gene>
<name>B4KJU8_DROMO</name>
<dbReference type="PROSITE" id="PS50082">
    <property type="entry name" value="WD_REPEATS_2"/>
    <property type="match status" value="1"/>
</dbReference>
<dbReference type="Proteomes" id="UP000009192">
    <property type="component" value="Unassembled WGS sequence"/>
</dbReference>
<dbReference type="Pfam" id="PF00400">
    <property type="entry name" value="WD40"/>
    <property type="match status" value="2"/>
</dbReference>
<dbReference type="SMR" id="B4KJU8"/>
<feature type="repeat" description="WD" evidence="3">
    <location>
        <begin position="420"/>
        <end position="461"/>
    </location>
</feature>
<dbReference type="GO" id="GO:0031145">
    <property type="term" value="P:anaphase-promoting complex-dependent catabolic process"/>
    <property type="evidence" value="ECO:0007669"/>
    <property type="project" value="EnsemblMetazoa"/>
</dbReference>
<dbReference type="Gene3D" id="2.130.10.10">
    <property type="entry name" value="YVTN repeat-like/Quinoprotein amine dehydrogenase"/>
    <property type="match status" value="1"/>
</dbReference>
<dbReference type="AlphaFoldDB" id="B4KJU8"/>
<dbReference type="FunCoup" id="B4KJU8">
    <property type="interactions" value="64"/>
</dbReference>
<evidence type="ECO:0000256" key="3">
    <source>
        <dbReference type="PROSITE-ProRule" id="PRU00221"/>
    </source>
</evidence>
<dbReference type="OrthoDB" id="10263272at2759"/>
<dbReference type="GO" id="GO:0007144">
    <property type="term" value="P:female meiosis I"/>
    <property type="evidence" value="ECO:0007669"/>
    <property type="project" value="EnsemblMetazoa"/>
</dbReference>
<keyword evidence="2" id="KW-0677">Repeat</keyword>
<dbReference type="GO" id="GO:0007343">
    <property type="term" value="P:egg activation"/>
    <property type="evidence" value="ECO:0007669"/>
    <property type="project" value="EnsemblMetazoa"/>
</dbReference>
<dbReference type="PANTHER" id="PTHR19918">
    <property type="entry name" value="CELL DIVISION CYCLE 20 CDC20 FIZZY -RELATED"/>
    <property type="match status" value="1"/>
</dbReference>
<evidence type="ECO:0000313" key="6">
    <source>
        <dbReference type="Proteomes" id="UP000009192"/>
    </source>
</evidence>
<evidence type="ECO:0000259" key="4">
    <source>
        <dbReference type="Pfam" id="PF12894"/>
    </source>
</evidence>
<dbReference type="InterPro" id="IPR036322">
    <property type="entry name" value="WD40_repeat_dom_sf"/>
</dbReference>
<dbReference type="eggNOG" id="KOG0305">
    <property type="taxonomic scope" value="Eukaryota"/>
</dbReference>
<dbReference type="GO" id="GO:1990757">
    <property type="term" value="F:ubiquitin ligase activator activity"/>
    <property type="evidence" value="ECO:0007669"/>
    <property type="project" value="TreeGrafter"/>
</dbReference>
<dbReference type="EMBL" id="CH933807">
    <property type="protein sequence ID" value="EDW12551.2"/>
    <property type="molecule type" value="Genomic_DNA"/>
</dbReference>
<dbReference type="InterPro" id="IPR024977">
    <property type="entry name" value="Apc4-like_WD40_dom"/>
</dbReference>
<evidence type="ECO:0000313" key="5">
    <source>
        <dbReference type="EMBL" id="EDW12551.2"/>
    </source>
</evidence>
<dbReference type="SUPFAM" id="SSF50978">
    <property type="entry name" value="WD40 repeat-like"/>
    <property type="match status" value="1"/>
</dbReference>
<evidence type="ECO:0000256" key="2">
    <source>
        <dbReference type="ARBA" id="ARBA00022737"/>
    </source>
</evidence>
<evidence type="ECO:0000256" key="1">
    <source>
        <dbReference type="ARBA" id="ARBA00022574"/>
    </source>
</evidence>
<proteinExistence type="predicted"/>
<keyword evidence="1 3" id="KW-0853">WD repeat</keyword>
<dbReference type="InParanoid" id="B4KJU8"/>
<dbReference type="GO" id="GO:0010997">
    <property type="term" value="F:anaphase-promoting complex binding"/>
    <property type="evidence" value="ECO:0007669"/>
    <property type="project" value="EnsemblMetazoa"/>
</dbReference>
<dbReference type="Pfam" id="PF12894">
    <property type="entry name" value="ANAPC4_WD40"/>
    <property type="match status" value="1"/>
</dbReference>
<dbReference type="PANTHER" id="PTHR19918:SF52">
    <property type="entry name" value="PROTEIN CORTEX"/>
    <property type="match status" value="1"/>
</dbReference>
<reference evidence="5 6" key="1">
    <citation type="journal article" date="2007" name="Nature">
        <title>Evolution of genes and genomes on the Drosophila phylogeny.</title>
        <authorList>
            <consortium name="Drosophila 12 Genomes Consortium"/>
            <person name="Clark A.G."/>
            <person name="Eisen M.B."/>
            <person name="Smith D.R."/>
            <person name="Bergman C.M."/>
            <person name="Oliver B."/>
            <person name="Markow T.A."/>
            <person name="Kaufman T.C."/>
            <person name="Kellis M."/>
            <person name="Gelbart W."/>
            <person name="Iyer V.N."/>
            <person name="Pollard D.A."/>
            <person name="Sackton T.B."/>
            <person name="Larracuente A.M."/>
            <person name="Singh N.D."/>
            <person name="Abad J.P."/>
            <person name="Abt D.N."/>
            <person name="Adryan B."/>
            <person name="Aguade M."/>
            <person name="Akashi H."/>
            <person name="Anderson W.W."/>
            <person name="Aquadro C.F."/>
            <person name="Ardell D.H."/>
            <person name="Arguello R."/>
            <person name="Artieri C.G."/>
            <person name="Barbash D.A."/>
            <person name="Barker D."/>
            <person name="Barsanti P."/>
            <person name="Batterham P."/>
            <person name="Batzoglou S."/>
            <person name="Begun D."/>
            <person name="Bhutkar A."/>
            <person name="Blanco E."/>
            <person name="Bosak S.A."/>
            <person name="Bradley R.K."/>
            <person name="Brand A.D."/>
            <person name="Brent M.R."/>
            <person name="Brooks A.N."/>
            <person name="Brown R.H."/>
            <person name="Butlin R.K."/>
            <person name="Caggese C."/>
            <person name="Calvi B.R."/>
            <person name="Bernardo de Carvalho A."/>
            <person name="Caspi A."/>
            <person name="Castrezana S."/>
            <person name="Celniker S.E."/>
            <person name="Chang J.L."/>
            <person name="Chapple C."/>
            <person name="Chatterji S."/>
            <person name="Chinwalla A."/>
            <person name="Civetta A."/>
            <person name="Clifton S.W."/>
            <person name="Comeron J.M."/>
            <person name="Costello J.C."/>
            <person name="Coyne J.A."/>
            <person name="Daub J."/>
            <person name="David R.G."/>
            <person name="Delcher A.L."/>
            <person name="Delehaunty K."/>
            <person name="Do C.B."/>
            <person name="Ebling H."/>
            <person name="Edwards K."/>
            <person name="Eickbush T."/>
            <person name="Evans J.D."/>
            <person name="Filipski A."/>
            <person name="Findeiss S."/>
            <person name="Freyhult E."/>
            <person name="Fulton L."/>
            <person name="Fulton R."/>
            <person name="Garcia A.C."/>
            <person name="Gardiner A."/>
            <person name="Garfield D.A."/>
            <person name="Garvin B.E."/>
            <person name="Gibson G."/>
            <person name="Gilbert D."/>
            <person name="Gnerre S."/>
            <person name="Godfrey J."/>
            <person name="Good R."/>
            <person name="Gotea V."/>
            <person name="Gravely B."/>
            <person name="Greenberg A.J."/>
            <person name="Griffiths-Jones S."/>
            <person name="Gross S."/>
            <person name="Guigo R."/>
            <person name="Gustafson E.A."/>
            <person name="Haerty W."/>
            <person name="Hahn M.W."/>
            <person name="Halligan D.L."/>
            <person name="Halpern A.L."/>
            <person name="Halter G.M."/>
            <person name="Han M.V."/>
            <person name="Heger A."/>
            <person name="Hillier L."/>
            <person name="Hinrichs A.S."/>
            <person name="Holmes I."/>
            <person name="Hoskins R.A."/>
            <person name="Hubisz M.J."/>
            <person name="Hultmark D."/>
            <person name="Huntley M.A."/>
            <person name="Jaffe D.B."/>
            <person name="Jagadeeshan S."/>
            <person name="Jeck W.R."/>
            <person name="Johnson J."/>
            <person name="Jones C.D."/>
            <person name="Jordan W.C."/>
            <person name="Karpen G.H."/>
            <person name="Kataoka E."/>
            <person name="Keightley P.D."/>
            <person name="Kheradpour P."/>
            <person name="Kirkness E.F."/>
            <person name="Koerich L.B."/>
            <person name="Kristiansen K."/>
            <person name="Kudrna D."/>
            <person name="Kulathinal R.J."/>
            <person name="Kumar S."/>
            <person name="Kwok R."/>
            <person name="Lander E."/>
            <person name="Langley C.H."/>
            <person name="Lapoint R."/>
            <person name="Lazzaro B.P."/>
            <person name="Lee S.J."/>
            <person name="Levesque L."/>
            <person name="Li R."/>
            <person name="Lin C.F."/>
            <person name="Lin M.F."/>
            <person name="Lindblad-Toh K."/>
            <person name="Llopart A."/>
            <person name="Long M."/>
            <person name="Low L."/>
            <person name="Lozovsky E."/>
            <person name="Lu J."/>
            <person name="Luo M."/>
            <person name="Machado C.A."/>
            <person name="Makalowski W."/>
            <person name="Marzo M."/>
            <person name="Matsuda M."/>
            <person name="Matzkin L."/>
            <person name="McAllister B."/>
            <person name="McBride C.S."/>
            <person name="McKernan B."/>
            <person name="McKernan K."/>
            <person name="Mendez-Lago M."/>
            <person name="Minx P."/>
            <person name="Mollenhauer M.U."/>
            <person name="Montooth K."/>
            <person name="Mount S.M."/>
            <person name="Mu X."/>
            <person name="Myers E."/>
            <person name="Negre B."/>
            <person name="Newfeld S."/>
            <person name="Nielsen R."/>
            <person name="Noor M.A."/>
            <person name="O'Grady P."/>
            <person name="Pachter L."/>
            <person name="Papaceit M."/>
            <person name="Parisi M.J."/>
            <person name="Parisi M."/>
            <person name="Parts L."/>
            <person name="Pedersen J.S."/>
            <person name="Pesole G."/>
            <person name="Phillippy A.M."/>
            <person name="Ponting C.P."/>
            <person name="Pop M."/>
            <person name="Porcelli D."/>
            <person name="Powell J.R."/>
            <person name="Prohaska S."/>
            <person name="Pruitt K."/>
            <person name="Puig M."/>
            <person name="Quesneville H."/>
            <person name="Ram K.R."/>
            <person name="Rand D."/>
            <person name="Rasmussen M.D."/>
            <person name="Reed L.K."/>
            <person name="Reenan R."/>
            <person name="Reily A."/>
            <person name="Remington K.A."/>
            <person name="Rieger T.T."/>
            <person name="Ritchie M.G."/>
            <person name="Robin C."/>
            <person name="Rogers Y.H."/>
            <person name="Rohde C."/>
            <person name="Rozas J."/>
            <person name="Rubenfield M.J."/>
            <person name="Ruiz A."/>
            <person name="Russo S."/>
            <person name="Salzberg S.L."/>
            <person name="Sanchez-Gracia A."/>
            <person name="Saranga D.J."/>
            <person name="Sato H."/>
            <person name="Schaeffer S.W."/>
            <person name="Schatz M.C."/>
            <person name="Schlenke T."/>
            <person name="Schwartz R."/>
            <person name="Segarra C."/>
            <person name="Singh R.S."/>
            <person name="Sirot L."/>
            <person name="Sirota M."/>
            <person name="Sisneros N.B."/>
            <person name="Smith C.D."/>
            <person name="Smith T.F."/>
            <person name="Spieth J."/>
            <person name="Stage D.E."/>
            <person name="Stark A."/>
            <person name="Stephan W."/>
            <person name="Strausberg R.L."/>
            <person name="Strempel S."/>
            <person name="Sturgill D."/>
            <person name="Sutton G."/>
            <person name="Sutton G.G."/>
            <person name="Tao W."/>
            <person name="Teichmann S."/>
            <person name="Tobari Y.N."/>
            <person name="Tomimura Y."/>
            <person name="Tsolas J.M."/>
            <person name="Valente V.L."/>
            <person name="Venter E."/>
            <person name="Venter J.C."/>
            <person name="Vicario S."/>
            <person name="Vieira F.G."/>
            <person name="Vilella A.J."/>
            <person name="Villasante A."/>
            <person name="Walenz B."/>
            <person name="Wang J."/>
            <person name="Wasserman M."/>
            <person name="Watts T."/>
            <person name="Wilson D."/>
            <person name="Wilson R.K."/>
            <person name="Wing R.A."/>
            <person name="Wolfner M.F."/>
            <person name="Wong A."/>
            <person name="Wong G.K."/>
            <person name="Wu C.I."/>
            <person name="Wu G."/>
            <person name="Yamamoto D."/>
            <person name="Yang H.P."/>
            <person name="Yang S.P."/>
            <person name="Yorke J.A."/>
            <person name="Yoshida K."/>
            <person name="Zdobnov E."/>
            <person name="Zhang P."/>
            <person name="Zhang Y."/>
            <person name="Zimin A.V."/>
            <person name="Baldwin J."/>
            <person name="Abdouelleil A."/>
            <person name="Abdulkadir J."/>
            <person name="Abebe A."/>
            <person name="Abera B."/>
            <person name="Abreu J."/>
            <person name="Acer S.C."/>
            <person name="Aftuck L."/>
            <person name="Alexander A."/>
            <person name="An P."/>
            <person name="Anderson E."/>
            <person name="Anderson S."/>
            <person name="Arachi H."/>
            <person name="Azer M."/>
            <person name="Bachantsang P."/>
            <person name="Barry A."/>
            <person name="Bayul T."/>
            <person name="Berlin A."/>
            <person name="Bessette D."/>
            <person name="Bloom T."/>
            <person name="Blye J."/>
            <person name="Boguslavskiy L."/>
            <person name="Bonnet C."/>
            <person name="Boukhgalter B."/>
            <person name="Bourzgui I."/>
            <person name="Brown A."/>
            <person name="Cahill P."/>
            <person name="Channer S."/>
            <person name="Cheshatsang Y."/>
            <person name="Chuda L."/>
            <person name="Citroen M."/>
            <person name="Collymore A."/>
            <person name="Cooke P."/>
            <person name="Costello M."/>
            <person name="D'Aco K."/>
            <person name="Daza R."/>
            <person name="De Haan G."/>
            <person name="DeGray S."/>
            <person name="DeMaso C."/>
            <person name="Dhargay N."/>
            <person name="Dooley K."/>
            <person name="Dooley E."/>
            <person name="Doricent M."/>
            <person name="Dorje P."/>
            <person name="Dorjee K."/>
            <person name="Dupes A."/>
            <person name="Elong R."/>
            <person name="Falk J."/>
            <person name="Farina A."/>
            <person name="Faro S."/>
            <person name="Ferguson D."/>
            <person name="Fisher S."/>
            <person name="Foley C.D."/>
            <person name="Franke A."/>
            <person name="Friedrich D."/>
            <person name="Gadbois L."/>
            <person name="Gearin G."/>
            <person name="Gearin C.R."/>
            <person name="Giannoukos G."/>
            <person name="Goode T."/>
            <person name="Graham J."/>
            <person name="Grandbois E."/>
            <person name="Grewal S."/>
            <person name="Gyaltsen K."/>
            <person name="Hafez N."/>
            <person name="Hagos B."/>
            <person name="Hall J."/>
            <person name="Henson C."/>
            <person name="Hollinger A."/>
            <person name="Honan T."/>
            <person name="Huard M.D."/>
            <person name="Hughes L."/>
            <person name="Hurhula B."/>
            <person name="Husby M.E."/>
            <person name="Kamat A."/>
            <person name="Kanga B."/>
            <person name="Kashin S."/>
            <person name="Khazanovich D."/>
            <person name="Kisner P."/>
            <person name="Lance K."/>
            <person name="Lara M."/>
            <person name="Lee W."/>
            <person name="Lennon N."/>
            <person name="Letendre F."/>
            <person name="LeVine R."/>
            <person name="Lipovsky A."/>
            <person name="Liu X."/>
            <person name="Liu J."/>
            <person name="Liu S."/>
            <person name="Lokyitsang T."/>
            <person name="Lokyitsang Y."/>
            <person name="Lubonja R."/>
            <person name="Lui A."/>
            <person name="MacDonald P."/>
            <person name="Magnisalis V."/>
            <person name="Maru K."/>
            <person name="Matthews C."/>
            <person name="McCusker W."/>
            <person name="McDonough S."/>
            <person name="Mehta T."/>
            <person name="Meldrim J."/>
            <person name="Meneus L."/>
            <person name="Mihai O."/>
            <person name="Mihalev A."/>
            <person name="Mihova T."/>
            <person name="Mittelman R."/>
            <person name="Mlenga V."/>
            <person name="Montmayeur A."/>
            <person name="Mulrain L."/>
            <person name="Navidi A."/>
            <person name="Naylor J."/>
            <person name="Negash T."/>
            <person name="Nguyen T."/>
            <person name="Nguyen N."/>
            <person name="Nicol R."/>
            <person name="Norbu C."/>
            <person name="Norbu N."/>
            <person name="Novod N."/>
            <person name="O'Neill B."/>
            <person name="Osman S."/>
            <person name="Markiewicz E."/>
            <person name="Oyono O.L."/>
            <person name="Patti C."/>
            <person name="Phunkhang P."/>
            <person name="Pierre F."/>
            <person name="Priest M."/>
            <person name="Raghuraman S."/>
            <person name="Rege F."/>
            <person name="Reyes R."/>
            <person name="Rise C."/>
            <person name="Rogov P."/>
            <person name="Ross K."/>
            <person name="Ryan E."/>
            <person name="Settipalli S."/>
            <person name="Shea T."/>
            <person name="Sherpa N."/>
            <person name="Shi L."/>
            <person name="Shih D."/>
            <person name="Sparrow T."/>
            <person name="Spaulding J."/>
            <person name="Stalker J."/>
            <person name="Stange-Thomann N."/>
            <person name="Stavropoulos S."/>
            <person name="Stone C."/>
            <person name="Strader C."/>
            <person name="Tesfaye S."/>
            <person name="Thomson T."/>
            <person name="Thoulutsang Y."/>
            <person name="Thoulutsang D."/>
            <person name="Topham K."/>
            <person name="Topping I."/>
            <person name="Tsamla T."/>
            <person name="Vassiliev H."/>
            <person name="Vo A."/>
            <person name="Wangchuk T."/>
            <person name="Wangdi T."/>
            <person name="Weiand M."/>
            <person name="Wilkinson J."/>
            <person name="Wilson A."/>
            <person name="Yadav S."/>
            <person name="Young G."/>
            <person name="Yu Q."/>
            <person name="Zembek L."/>
            <person name="Zhong D."/>
            <person name="Zimmer A."/>
            <person name="Zwirko Z."/>
            <person name="Jaffe D.B."/>
            <person name="Alvarez P."/>
            <person name="Brockman W."/>
            <person name="Butler J."/>
            <person name="Chin C."/>
            <person name="Gnerre S."/>
            <person name="Grabherr M."/>
            <person name="Kleber M."/>
            <person name="Mauceli E."/>
            <person name="MacCallum I."/>
        </authorList>
    </citation>
    <scope>NUCLEOTIDE SEQUENCE [LARGE SCALE GENOMIC DNA]</scope>
    <source>
        <strain evidence="6">Tucson 15081-1352.22</strain>
    </source>
</reference>
<protein>
    <submittedName>
        <fullName evidence="5">Uncharacterized protein, isoform A</fullName>
    </submittedName>
</protein>
<accession>B4KJU8</accession>
<dbReference type="SMART" id="SM00320">
    <property type="entry name" value="WD40"/>
    <property type="match status" value="4"/>
</dbReference>
<dbReference type="InterPro" id="IPR001680">
    <property type="entry name" value="WD40_rpt"/>
</dbReference>
<keyword evidence="6" id="KW-1185">Reference proteome</keyword>
<organism evidence="5 6">
    <name type="scientific">Drosophila mojavensis</name>
    <name type="common">Fruit fly</name>
    <dbReference type="NCBI Taxonomy" id="7230"/>
    <lineage>
        <taxon>Eukaryota</taxon>
        <taxon>Metazoa</taxon>
        <taxon>Ecdysozoa</taxon>
        <taxon>Arthropoda</taxon>
        <taxon>Hexapoda</taxon>
        <taxon>Insecta</taxon>
        <taxon>Pterygota</taxon>
        <taxon>Neoptera</taxon>
        <taxon>Endopterygota</taxon>
        <taxon>Diptera</taxon>
        <taxon>Brachycera</taxon>
        <taxon>Muscomorpha</taxon>
        <taxon>Ephydroidea</taxon>
        <taxon>Drosophilidae</taxon>
        <taxon>Drosophila</taxon>
    </lineage>
</organism>
<dbReference type="HOGENOM" id="CLU_039771_0_0_1"/>
<dbReference type="GO" id="GO:0005680">
    <property type="term" value="C:anaphase-promoting complex"/>
    <property type="evidence" value="ECO:0007669"/>
    <property type="project" value="TreeGrafter"/>
</dbReference>
<dbReference type="InterPro" id="IPR015943">
    <property type="entry name" value="WD40/YVTN_repeat-like_dom_sf"/>
</dbReference>
<dbReference type="GO" id="GO:1905786">
    <property type="term" value="P:positive regulation of anaphase-promoting complex-dependent catabolic process"/>
    <property type="evidence" value="ECO:0007669"/>
    <property type="project" value="EnsemblMetazoa"/>
</dbReference>
<feature type="domain" description="Anaphase-promoting complex subunit 4-like WD40" evidence="4">
    <location>
        <begin position="171"/>
        <end position="256"/>
    </location>
</feature>